<dbReference type="RefSeq" id="WP_012609094.1">
    <property type="nucleotide sequence ID" value="NC_011766.1"/>
</dbReference>
<dbReference type="KEGG" id="dka:DKAM_1427"/>
<dbReference type="InterPro" id="IPR014277">
    <property type="entry name" value="Orc1/Cdc6_arc"/>
</dbReference>
<dbReference type="InterPro" id="IPR027417">
    <property type="entry name" value="P-loop_NTPase"/>
</dbReference>
<comment type="function">
    <text evidence="5">Involved in regulation of DNA replication.</text>
</comment>
<keyword evidence="7" id="KW-0131">Cell cycle</keyword>
<dbReference type="Proteomes" id="UP000006903">
    <property type="component" value="Chromosome"/>
</dbReference>
<dbReference type="Pfam" id="PF13401">
    <property type="entry name" value="AAA_22"/>
    <property type="match status" value="1"/>
</dbReference>
<dbReference type="GeneID" id="7171461"/>
<feature type="binding site" evidence="5">
    <location>
        <position position="228"/>
    </location>
    <ligand>
        <name>ATP</name>
        <dbReference type="ChEBI" id="CHEBI:30616"/>
    </ligand>
</feature>
<keyword evidence="2 5" id="KW-0235">DNA replication</keyword>
<dbReference type="InterPro" id="IPR050311">
    <property type="entry name" value="ORC1/CDC6"/>
</dbReference>
<dbReference type="GO" id="GO:0005524">
    <property type="term" value="F:ATP binding"/>
    <property type="evidence" value="ECO:0007669"/>
    <property type="project" value="UniProtKB-UniRule"/>
</dbReference>
<dbReference type="STRING" id="490899.DKAM_1427"/>
<evidence type="ECO:0000313" key="7">
    <source>
        <dbReference type="EMBL" id="ACL11753.1"/>
    </source>
</evidence>
<dbReference type="SUPFAM" id="SSF46785">
    <property type="entry name" value="Winged helix' DNA-binding domain"/>
    <property type="match status" value="1"/>
</dbReference>
<dbReference type="Gene3D" id="3.40.50.300">
    <property type="entry name" value="P-loop containing nucleotide triphosphate hydrolases"/>
    <property type="match status" value="1"/>
</dbReference>
<dbReference type="InterPro" id="IPR036390">
    <property type="entry name" value="WH_DNA-bd_sf"/>
</dbReference>
<dbReference type="NCBIfam" id="NF001623">
    <property type="entry name" value="PRK00411.1-1"/>
    <property type="match status" value="1"/>
</dbReference>
<feature type="domain" description="Cdc6 C-terminal" evidence="6">
    <location>
        <begin position="318"/>
        <end position="402"/>
    </location>
</feature>
<dbReference type="PANTHER" id="PTHR10763">
    <property type="entry name" value="CELL DIVISION CONTROL PROTEIN 6-RELATED"/>
    <property type="match status" value="1"/>
</dbReference>
<dbReference type="EMBL" id="CP001140">
    <property type="protein sequence ID" value="ACL11753.1"/>
    <property type="molecule type" value="Genomic_DNA"/>
</dbReference>
<feature type="binding site" evidence="5">
    <location>
        <position position="216"/>
    </location>
    <ligand>
        <name>ATP</name>
        <dbReference type="ChEBI" id="CHEBI:30616"/>
    </ligand>
</feature>
<keyword evidence="4 5" id="KW-0067">ATP-binding</keyword>
<dbReference type="NCBIfam" id="TIGR02928">
    <property type="entry name" value="orc1/cdc6 family replication initiation protein"/>
    <property type="match status" value="1"/>
</dbReference>
<sequence>MVKWDARKIIEDELNKQSIFKNRESLMPEYIPEALPHRENELKLLASYFRHLIANPGSMSQRVLIVGRVGTGKTTLMRTFATNLTSIAREKGLSFDYIHVNCYRNRSLFSIVRDIALQLGLSVPHRGLSSKEIMDAVISFLDEGDRYTLIVFDDFHYFVNIAGKEAIYFITRAYEAFHESKRLNMVFVSTDTNIIGVFDPVTESYLNRYIIKLQPYTSSQLLDILRYRASLAFHEDAYDEKLLELIAEYEGVDRSGEGNARHALTILLTAGDIAEKEGAGRISIEHVRKAITIHDRSKEIERINDVLKYSSLHELLLLLSIIRLLRKKNDKEVEMGEVEDEYRLLCNIHGEIPRSHTQLYEYTRNLSKTGVINAVTKNMGNRGRTTLISIPYGPLEELEKYITALVTKKSEIEY</sequence>
<dbReference type="SUPFAM" id="SSF52540">
    <property type="entry name" value="P-loop containing nucleoside triphosphate hydrolases"/>
    <property type="match status" value="1"/>
</dbReference>
<dbReference type="HOGENOM" id="CLU_025112_3_2_2"/>
<dbReference type="SMART" id="SM01074">
    <property type="entry name" value="Cdc6_C"/>
    <property type="match status" value="1"/>
</dbReference>
<comment type="similarity">
    <text evidence="1 5">Belongs to the CDC6/cdc18 family.</text>
</comment>
<dbReference type="Gene3D" id="1.10.8.60">
    <property type="match status" value="1"/>
</dbReference>
<dbReference type="HAMAP" id="MF_01407">
    <property type="entry name" value="ORC1_type_DNA_replic_protein"/>
    <property type="match status" value="1"/>
</dbReference>
<accession>B8D6M2</accession>
<dbReference type="AlphaFoldDB" id="B8D6M2"/>
<evidence type="ECO:0000313" key="8">
    <source>
        <dbReference type="Proteomes" id="UP000006903"/>
    </source>
</evidence>
<dbReference type="InterPro" id="IPR049945">
    <property type="entry name" value="AAA_22"/>
</dbReference>
<organism evidence="7 8">
    <name type="scientific">Desulfurococcus amylolyticus (strain DSM 18924 / JCM 16383 / VKM B-2413 / 1221n)</name>
    <name type="common">Desulfurococcus kamchatkensis</name>
    <dbReference type="NCBI Taxonomy" id="490899"/>
    <lineage>
        <taxon>Archaea</taxon>
        <taxon>Thermoproteota</taxon>
        <taxon>Thermoprotei</taxon>
        <taxon>Desulfurococcales</taxon>
        <taxon>Desulfurococcaceae</taxon>
        <taxon>Desulfurococcus</taxon>
    </lineage>
</organism>
<dbReference type="GO" id="GO:0016887">
    <property type="term" value="F:ATP hydrolysis activity"/>
    <property type="evidence" value="ECO:0007669"/>
    <property type="project" value="InterPro"/>
</dbReference>
<evidence type="ECO:0000256" key="4">
    <source>
        <dbReference type="ARBA" id="ARBA00022840"/>
    </source>
</evidence>
<dbReference type="Pfam" id="PF22703">
    <property type="entry name" value="Cdc6_lid"/>
    <property type="match status" value="1"/>
</dbReference>
<evidence type="ECO:0000256" key="1">
    <source>
        <dbReference type="ARBA" id="ARBA00006184"/>
    </source>
</evidence>
<evidence type="ECO:0000256" key="3">
    <source>
        <dbReference type="ARBA" id="ARBA00022741"/>
    </source>
</evidence>
<name>B8D6M2_DESA1</name>
<keyword evidence="3 5" id="KW-0547">Nucleotide-binding</keyword>
<reference evidence="7 8" key="1">
    <citation type="journal article" date="2009" name="J. Bacteriol.">
        <title>Complete genome sequence of the anaerobic, protein-degrading hyperthermophilic crenarchaeon Desulfurococcus kamchatkensis.</title>
        <authorList>
            <person name="Ravin N.V."/>
            <person name="Mardanov A.V."/>
            <person name="Beletsky A.V."/>
            <person name="Kublanov I.V."/>
            <person name="Kolganova T.V."/>
            <person name="Lebedinsky A.V."/>
            <person name="Chernyh N.A."/>
            <person name="Bonch-Osmolovskaya E.A."/>
            <person name="Skryabin K.G."/>
        </authorList>
    </citation>
    <scope>NUCLEOTIDE SEQUENCE [LARGE SCALE GENOMIC DNA]</scope>
    <source>
        <strain evidence="8">DSM 18924 / JCM 16383 / VKM B-2413 / 1221n</strain>
    </source>
</reference>
<dbReference type="PANTHER" id="PTHR10763:SF31">
    <property type="entry name" value="ORC1-TYPE DNA REPLICATION PROTEIN 2"/>
    <property type="match status" value="1"/>
</dbReference>
<feature type="binding site" evidence="5">
    <location>
        <begin position="71"/>
        <end position="75"/>
    </location>
    <ligand>
        <name>ATP</name>
        <dbReference type="ChEBI" id="CHEBI:30616"/>
    </ligand>
</feature>
<dbReference type="Gene3D" id="1.10.10.10">
    <property type="entry name" value="Winged helix-like DNA-binding domain superfamily/Winged helix DNA-binding domain"/>
    <property type="match status" value="1"/>
</dbReference>
<dbReference type="GO" id="GO:0051301">
    <property type="term" value="P:cell division"/>
    <property type="evidence" value="ECO:0007669"/>
    <property type="project" value="UniProtKB-KW"/>
</dbReference>
<proteinExistence type="inferred from homology"/>
<evidence type="ECO:0000259" key="6">
    <source>
        <dbReference type="SMART" id="SM01074"/>
    </source>
</evidence>
<evidence type="ECO:0000256" key="5">
    <source>
        <dbReference type="HAMAP-Rule" id="MF_01407"/>
    </source>
</evidence>
<dbReference type="Pfam" id="PF09079">
    <property type="entry name" value="WHD_Cdc6"/>
    <property type="match status" value="1"/>
</dbReference>
<protein>
    <recommendedName>
        <fullName evidence="5">ORC1-type DNA replication protein</fullName>
    </recommendedName>
</protein>
<dbReference type="InterPro" id="IPR055237">
    <property type="entry name" value="Cdc6_lid"/>
</dbReference>
<dbReference type="InterPro" id="IPR015163">
    <property type="entry name" value="Cdc6_C"/>
</dbReference>
<dbReference type="InterPro" id="IPR036388">
    <property type="entry name" value="WH-like_DNA-bd_sf"/>
</dbReference>
<dbReference type="eggNOG" id="arCOG00467">
    <property type="taxonomic scope" value="Archaea"/>
</dbReference>
<gene>
    <name evidence="7" type="ordered locus">DKAM_1427</name>
</gene>
<dbReference type="GO" id="GO:0006260">
    <property type="term" value="P:DNA replication"/>
    <property type="evidence" value="ECO:0007669"/>
    <property type="project" value="UniProtKB-UniRule"/>
</dbReference>
<keyword evidence="7" id="KW-0132">Cell division</keyword>
<evidence type="ECO:0000256" key="2">
    <source>
        <dbReference type="ARBA" id="ARBA00022705"/>
    </source>
</evidence>